<dbReference type="EMBL" id="JAWDJX010000057">
    <property type="protein sequence ID" value="KAK3047745.1"/>
    <property type="molecule type" value="Genomic_DNA"/>
</dbReference>
<organism evidence="2 3">
    <name type="scientific">Extremus antarcticus</name>
    <dbReference type="NCBI Taxonomy" id="702011"/>
    <lineage>
        <taxon>Eukaryota</taxon>
        <taxon>Fungi</taxon>
        <taxon>Dikarya</taxon>
        <taxon>Ascomycota</taxon>
        <taxon>Pezizomycotina</taxon>
        <taxon>Dothideomycetes</taxon>
        <taxon>Dothideomycetidae</taxon>
        <taxon>Mycosphaerellales</taxon>
        <taxon>Extremaceae</taxon>
        <taxon>Extremus</taxon>
    </lineage>
</organism>
<name>A0AAJ0G899_9PEZI</name>
<dbReference type="Proteomes" id="UP001271007">
    <property type="component" value="Unassembled WGS sequence"/>
</dbReference>
<feature type="region of interest" description="Disordered" evidence="1">
    <location>
        <begin position="1"/>
        <end position="39"/>
    </location>
</feature>
<accession>A0AAJ0G899</accession>
<keyword evidence="3" id="KW-1185">Reference proteome</keyword>
<reference evidence="2" key="1">
    <citation type="submission" date="2023-04" db="EMBL/GenBank/DDBJ databases">
        <title>Black Yeasts Isolated from many extreme environments.</title>
        <authorList>
            <person name="Coleine C."/>
            <person name="Stajich J.E."/>
            <person name="Selbmann L."/>
        </authorList>
    </citation>
    <scope>NUCLEOTIDE SEQUENCE</scope>
    <source>
        <strain evidence="2">CCFEE 5312</strain>
    </source>
</reference>
<sequence length="368" mass="41262">MSDEHDDDARSRRSLTQYTAPHLLAPPEERPNSRGSEIPCTCMPHIASSSRSSSRASFARGNNLVDDLAALIGDANIASSIAEVEELISAQPDMDSIQAEVLGLLSATKLLEHVNSTRTSPFKKVIDEHEKPLAKKIVERKRAEYQATIDGFDYSKCTSLIDALKHRFANKGTKDFFSDTIWSVGAAAYDFIEHYVATCGCDVYEDSPRLLEYLKLLTHAYQHHRTLSHFSDAPTMDHDQAVGLATEVVMPPRLKADQYGTPNDFERVASGYLGTLFDDDKKKLRVLLVDASHHVTADDEALDKAAFYDLFQLPRLPPYERPGTNGARLAYYTDKDHIDEIKSKFQQAQADELRPLEKVDILSYVYLH</sequence>
<comment type="caution">
    <text evidence="2">The sequence shown here is derived from an EMBL/GenBank/DDBJ whole genome shotgun (WGS) entry which is preliminary data.</text>
</comment>
<evidence type="ECO:0000256" key="1">
    <source>
        <dbReference type="SAM" id="MobiDB-lite"/>
    </source>
</evidence>
<protein>
    <submittedName>
        <fullName evidence="2">Uncharacterized protein</fullName>
    </submittedName>
</protein>
<proteinExistence type="predicted"/>
<evidence type="ECO:0000313" key="3">
    <source>
        <dbReference type="Proteomes" id="UP001271007"/>
    </source>
</evidence>
<evidence type="ECO:0000313" key="2">
    <source>
        <dbReference type="EMBL" id="KAK3047745.1"/>
    </source>
</evidence>
<dbReference type="AlphaFoldDB" id="A0AAJ0G899"/>
<gene>
    <name evidence="2" type="ORF">LTR09_010859</name>
</gene>